<protein>
    <submittedName>
        <fullName evidence="2">Uncharacterized protein</fullName>
    </submittedName>
</protein>
<accession>A0A392UNR7</accession>
<dbReference type="Proteomes" id="UP000265520">
    <property type="component" value="Unassembled WGS sequence"/>
</dbReference>
<sequence>TPLMRVPLPIGLEKPAPPMDTYDGSTNPDDHIENIEVVLDYRGV</sequence>
<dbReference type="EMBL" id="LXQA010853080">
    <property type="protein sequence ID" value="MCI74086.1"/>
    <property type="molecule type" value="Genomic_DNA"/>
</dbReference>
<comment type="caution">
    <text evidence="2">The sequence shown here is derived from an EMBL/GenBank/DDBJ whole genome shotgun (WGS) entry which is preliminary data.</text>
</comment>
<evidence type="ECO:0000313" key="2">
    <source>
        <dbReference type="EMBL" id="MCI74086.1"/>
    </source>
</evidence>
<dbReference type="AlphaFoldDB" id="A0A392UNR7"/>
<organism evidence="2 3">
    <name type="scientific">Trifolium medium</name>
    <dbReference type="NCBI Taxonomy" id="97028"/>
    <lineage>
        <taxon>Eukaryota</taxon>
        <taxon>Viridiplantae</taxon>
        <taxon>Streptophyta</taxon>
        <taxon>Embryophyta</taxon>
        <taxon>Tracheophyta</taxon>
        <taxon>Spermatophyta</taxon>
        <taxon>Magnoliopsida</taxon>
        <taxon>eudicotyledons</taxon>
        <taxon>Gunneridae</taxon>
        <taxon>Pentapetalae</taxon>
        <taxon>rosids</taxon>
        <taxon>fabids</taxon>
        <taxon>Fabales</taxon>
        <taxon>Fabaceae</taxon>
        <taxon>Papilionoideae</taxon>
        <taxon>50 kb inversion clade</taxon>
        <taxon>NPAAA clade</taxon>
        <taxon>Hologalegina</taxon>
        <taxon>IRL clade</taxon>
        <taxon>Trifolieae</taxon>
        <taxon>Trifolium</taxon>
    </lineage>
</organism>
<name>A0A392UNR7_9FABA</name>
<feature type="non-terminal residue" evidence="2">
    <location>
        <position position="1"/>
    </location>
</feature>
<reference evidence="2 3" key="1">
    <citation type="journal article" date="2018" name="Front. Plant Sci.">
        <title>Red Clover (Trifolium pratense) and Zigzag Clover (T. medium) - A Picture of Genomic Similarities and Differences.</title>
        <authorList>
            <person name="Dluhosova J."/>
            <person name="Istvanek J."/>
            <person name="Nedelnik J."/>
            <person name="Repkova J."/>
        </authorList>
    </citation>
    <scope>NUCLEOTIDE SEQUENCE [LARGE SCALE GENOMIC DNA]</scope>
    <source>
        <strain evidence="3">cv. 10/8</strain>
        <tissue evidence="2">Leaf</tissue>
    </source>
</reference>
<keyword evidence="3" id="KW-1185">Reference proteome</keyword>
<proteinExistence type="predicted"/>
<evidence type="ECO:0000256" key="1">
    <source>
        <dbReference type="SAM" id="MobiDB-lite"/>
    </source>
</evidence>
<feature type="region of interest" description="Disordered" evidence="1">
    <location>
        <begin position="1"/>
        <end position="30"/>
    </location>
</feature>
<evidence type="ECO:0000313" key="3">
    <source>
        <dbReference type="Proteomes" id="UP000265520"/>
    </source>
</evidence>